<name>A0A4S4KLV2_9AGAM</name>
<accession>A0A4S4KLV2</accession>
<dbReference type="InterPro" id="IPR043472">
    <property type="entry name" value="Macro_dom-like"/>
</dbReference>
<gene>
    <name evidence="1" type="ORF">EW145_g7379</name>
</gene>
<comment type="caution">
    <text evidence="1">The sequence shown here is derived from an EMBL/GenBank/DDBJ whole genome shotgun (WGS) entry which is preliminary data.</text>
</comment>
<sequence>MGVRLTQLSFTDGGFDDAISKLLSPSTDYFFLTRFVQLELYGRRRGFIPPGSATILRLPDDVVNAQKDTTGCKYIAVCPTMHRPHNISWNRDVVYNVVWSLLAEVDGLNTKAGANTQNSIQIAEHEMMQYTEKPPIRSVLLPGLGTGTGEIPYARFATQFALAAKNFDEAIRMPEKWSCLEWEDVDQIAECLEGTWPLQ</sequence>
<dbReference type="EMBL" id="SGPK01000723">
    <property type="protein sequence ID" value="THG98707.1"/>
    <property type="molecule type" value="Genomic_DNA"/>
</dbReference>
<dbReference type="Gene3D" id="3.40.220.10">
    <property type="entry name" value="Leucine Aminopeptidase, subunit E, domain 1"/>
    <property type="match status" value="1"/>
</dbReference>
<evidence type="ECO:0008006" key="3">
    <source>
        <dbReference type="Google" id="ProtNLM"/>
    </source>
</evidence>
<dbReference type="SUPFAM" id="SSF52949">
    <property type="entry name" value="Macro domain-like"/>
    <property type="match status" value="1"/>
</dbReference>
<reference evidence="1 2" key="1">
    <citation type="submission" date="2019-02" db="EMBL/GenBank/DDBJ databases">
        <title>Genome sequencing of the rare red list fungi Phellinidium pouzarii.</title>
        <authorList>
            <person name="Buettner E."/>
            <person name="Kellner H."/>
        </authorList>
    </citation>
    <scope>NUCLEOTIDE SEQUENCE [LARGE SCALE GENOMIC DNA]</scope>
    <source>
        <strain evidence="1 2">DSM 108285</strain>
    </source>
</reference>
<evidence type="ECO:0000313" key="2">
    <source>
        <dbReference type="Proteomes" id="UP000308199"/>
    </source>
</evidence>
<protein>
    <recommendedName>
        <fullName evidence="3">Macro-like domain-containing protein</fullName>
    </recommendedName>
</protein>
<evidence type="ECO:0000313" key="1">
    <source>
        <dbReference type="EMBL" id="THG98707.1"/>
    </source>
</evidence>
<dbReference type="AlphaFoldDB" id="A0A4S4KLV2"/>
<dbReference type="Proteomes" id="UP000308199">
    <property type="component" value="Unassembled WGS sequence"/>
</dbReference>
<dbReference type="OrthoDB" id="6082470at2759"/>
<keyword evidence="2" id="KW-1185">Reference proteome</keyword>
<organism evidence="1 2">
    <name type="scientific">Phellinidium pouzarii</name>
    <dbReference type="NCBI Taxonomy" id="167371"/>
    <lineage>
        <taxon>Eukaryota</taxon>
        <taxon>Fungi</taxon>
        <taxon>Dikarya</taxon>
        <taxon>Basidiomycota</taxon>
        <taxon>Agaricomycotina</taxon>
        <taxon>Agaricomycetes</taxon>
        <taxon>Hymenochaetales</taxon>
        <taxon>Hymenochaetaceae</taxon>
        <taxon>Phellinidium</taxon>
    </lineage>
</organism>
<proteinExistence type="predicted"/>